<proteinExistence type="predicted"/>
<reference evidence="1" key="1">
    <citation type="submission" date="2018-05" db="EMBL/GenBank/DDBJ databases">
        <title>Draft genome of Mucuna pruriens seed.</title>
        <authorList>
            <person name="Nnadi N.E."/>
            <person name="Vos R."/>
            <person name="Hasami M.H."/>
            <person name="Devisetty U.K."/>
            <person name="Aguiy J.C."/>
        </authorList>
    </citation>
    <scope>NUCLEOTIDE SEQUENCE [LARGE SCALE GENOMIC DNA]</scope>
    <source>
        <strain evidence="1">JCA_2017</strain>
    </source>
</reference>
<protein>
    <recommendedName>
        <fullName evidence="3">Reverse transcriptase/retrotransposon-derived protein RNase H-like domain-containing protein</fullName>
    </recommendedName>
</protein>
<keyword evidence="2" id="KW-1185">Reference proteome</keyword>
<feature type="non-terminal residue" evidence="1">
    <location>
        <position position="1"/>
    </location>
</feature>
<sequence length="171" mass="20107">MSSVTFSLRVFPNSIKPFIVYSDASKVSLSDILMLKDLKSQHSLVKRVENETMIMDYNFNLSHHLGNANVVVNALSRKYSYVYALMISRMITHEKKIGVKRRTNEVMRFYIKIHVLDVTKLRRATTTYQNLIGMFEWTSLKEEKTRIYLEILIELLRALETKVKIDNNYHI</sequence>
<accession>A0A371GIH2</accession>
<evidence type="ECO:0000313" key="1">
    <source>
        <dbReference type="EMBL" id="RDX90349.1"/>
    </source>
</evidence>
<dbReference type="Proteomes" id="UP000257109">
    <property type="component" value="Unassembled WGS sequence"/>
</dbReference>
<dbReference type="OrthoDB" id="1938712at2759"/>
<gene>
    <name evidence="1" type="ORF">CR513_27802</name>
</gene>
<name>A0A371GIH2_MUCPR</name>
<evidence type="ECO:0000313" key="2">
    <source>
        <dbReference type="Proteomes" id="UP000257109"/>
    </source>
</evidence>
<evidence type="ECO:0008006" key="3">
    <source>
        <dbReference type="Google" id="ProtNLM"/>
    </source>
</evidence>
<comment type="caution">
    <text evidence="1">The sequence shown here is derived from an EMBL/GenBank/DDBJ whole genome shotgun (WGS) entry which is preliminary data.</text>
</comment>
<dbReference type="EMBL" id="QJKJ01005422">
    <property type="protein sequence ID" value="RDX90349.1"/>
    <property type="molecule type" value="Genomic_DNA"/>
</dbReference>
<organism evidence="1 2">
    <name type="scientific">Mucuna pruriens</name>
    <name type="common">Velvet bean</name>
    <name type="synonym">Dolichos pruriens</name>
    <dbReference type="NCBI Taxonomy" id="157652"/>
    <lineage>
        <taxon>Eukaryota</taxon>
        <taxon>Viridiplantae</taxon>
        <taxon>Streptophyta</taxon>
        <taxon>Embryophyta</taxon>
        <taxon>Tracheophyta</taxon>
        <taxon>Spermatophyta</taxon>
        <taxon>Magnoliopsida</taxon>
        <taxon>eudicotyledons</taxon>
        <taxon>Gunneridae</taxon>
        <taxon>Pentapetalae</taxon>
        <taxon>rosids</taxon>
        <taxon>fabids</taxon>
        <taxon>Fabales</taxon>
        <taxon>Fabaceae</taxon>
        <taxon>Papilionoideae</taxon>
        <taxon>50 kb inversion clade</taxon>
        <taxon>NPAAA clade</taxon>
        <taxon>indigoferoid/millettioid clade</taxon>
        <taxon>Phaseoleae</taxon>
        <taxon>Mucuna</taxon>
    </lineage>
</organism>
<dbReference type="AlphaFoldDB" id="A0A371GIH2"/>